<dbReference type="Proteomes" id="UP001596298">
    <property type="component" value="Unassembled WGS sequence"/>
</dbReference>
<dbReference type="Pfam" id="PF02566">
    <property type="entry name" value="OsmC"/>
    <property type="match status" value="1"/>
</dbReference>
<accession>A0ABW2ABN3</accession>
<organism evidence="1 2">
    <name type="scientific">Flexivirga alba</name>
    <dbReference type="NCBI Taxonomy" id="702742"/>
    <lineage>
        <taxon>Bacteria</taxon>
        <taxon>Bacillati</taxon>
        <taxon>Actinomycetota</taxon>
        <taxon>Actinomycetes</taxon>
        <taxon>Micrococcales</taxon>
        <taxon>Dermacoccaceae</taxon>
        <taxon>Flexivirga</taxon>
    </lineage>
</organism>
<dbReference type="InterPro" id="IPR015946">
    <property type="entry name" value="KH_dom-like_a/b"/>
</dbReference>
<dbReference type="GO" id="GO:0004601">
    <property type="term" value="F:peroxidase activity"/>
    <property type="evidence" value="ECO:0007669"/>
    <property type="project" value="UniProtKB-KW"/>
</dbReference>
<evidence type="ECO:0000313" key="1">
    <source>
        <dbReference type="EMBL" id="MFC6704293.1"/>
    </source>
</evidence>
<dbReference type="RefSeq" id="WP_382398388.1">
    <property type="nucleotide sequence ID" value="NZ_JBHSWH010000001.1"/>
</dbReference>
<evidence type="ECO:0000313" key="2">
    <source>
        <dbReference type="Proteomes" id="UP001596298"/>
    </source>
</evidence>
<dbReference type="Gene3D" id="3.30.300.20">
    <property type="match status" value="1"/>
</dbReference>
<dbReference type="InterPro" id="IPR003718">
    <property type="entry name" value="OsmC/Ohr_fam"/>
</dbReference>
<dbReference type="PANTHER" id="PTHR35368:SF1">
    <property type="entry name" value="HYDROPEROXIDE REDUCTASE"/>
    <property type="match status" value="1"/>
</dbReference>
<proteinExistence type="predicted"/>
<keyword evidence="1" id="KW-0560">Oxidoreductase</keyword>
<sequence>MPASTMVTMDANELRAAQAPLKERYKQSGAEALTPLAATGDGSGAAPTFSVHQTGSITQAGLHAATGGDGSDACSGDMLLEAVLACAGVTLRAVALASGVELRSLDGRADASFDARGTLGIDRSVPVGIQDLMLDFTADTDATTEQLERLARMTERYCVVGQSLAEPPTITVRRAQ</sequence>
<reference evidence="2" key="1">
    <citation type="journal article" date="2019" name="Int. J. Syst. Evol. Microbiol.">
        <title>The Global Catalogue of Microorganisms (GCM) 10K type strain sequencing project: providing services to taxonomists for standard genome sequencing and annotation.</title>
        <authorList>
            <consortium name="The Broad Institute Genomics Platform"/>
            <consortium name="The Broad Institute Genome Sequencing Center for Infectious Disease"/>
            <person name="Wu L."/>
            <person name="Ma J."/>
        </authorList>
    </citation>
    <scope>NUCLEOTIDE SEQUENCE [LARGE SCALE GENOMIC DNA]</scope>
    <source>
        <strain evidence="2">CCUG 58127</strain>
    </source>
</reference>
<name>A0ABW2ABN3_9MICO</name>
<protein>
    <submittedName>
        <fullName evidence="1">OsmC family protein</fullName>
        <ecNumber evidence="1">1.11.1.-</ecNumber>
    </submittedName>
</protein>
<dbReference type="InterPro" id="IPR052924">
    <property type="entry name" value="OsmC/Ohr_hydroprdx_reductase"/>
</dbReference>
<keyword evidence="1" id="KW-0575">Peroxidase</keyword>
<keyword evidence="2" id="KW-1185">Reference proteome</keyword>
<gene>
    <name evidence="1" type="ORF">ACFQDH_03135</name>
</gene>
<dbReference type="SUPFAM" id="SSF82784">
    <property type="entry name" value="OsmC-like"/>
    <property type="match status" value="1"/>
</dbReference>
<comment type="caution">
    <text evidence="1">The sequence shown here is derived from an EMBL/GenBank/DDBJ whole genome shotgun (WGS) entry which is preliminary data.</text>
</comment>
<dbReference type="EC" id="1.11.1.-" evidence="1"/>
<dbReference type="EMBL" id="JBHSWH010000001">
    <property type="protein sequence ID" value="MFC6704293.1"/>
    <property type="molecule type" value="Genomic_DNA"/>
</dbReference>
<dbReference type="PANTHER" id="PTHR35368">
    <property type="entry name" value="HYDROPEROXIDE REDUCTASE"/>
    <property type="match status" value="1"/>
</dbReference>
<dbReference type="InterPro" id="IPR036102">
    <property type="entry name" value="OsmC/Ohrsf"/>
</dbReference>